<dbReference type="PANTHER" id="PTHR22767">
    <property type="entry name" value="N-TERMINAL ACETYLTRANSFERASE-RELATED"/>
    <property type="match status" value="1"/>
</dbReference>
<evidence type="ECO:0000313" key="3">
    <source>
        <dbReference type="Proteomes" id="UP000031516"/>
    </source>
</evidence>
<evidence type="ECO:0000313" key="2">
    <source>
        <dbReference type="EMBL" id="CDO94870.1"/>
    </source>
</evidence>
<name>A0A0A8L9K7_9SACH</name>
<sequence>MNSEDNQLFQLLDRELFKKAAQFVASLQKRYPSATYYKILEQYVKFRQSPKKYSFESGLKVLLDARSPPNDLKSLSLCHKFLLELGFDTTKALSPYEKAMMKYGSSEICYEWFVDSLKDLNWRHLSMSTFQMPRVNEKSQSRMFQFWNSLATVVWFQLDQGTISEKELDLLPKLTYKLTRDLKPFQNEQELIVFCKVCELFQDKSQEIVNEILGFWEHGTYLDLYLKNFLMDHLVKLEDYKLIWTHGISLLNNLDDYGILQNVIEAGYKSGRSFDEVLEVVNGKSTRNYMLARVAAAKLYDEKLDYYLFQFIEKYHDKPSCPVDLESLELDTAKLEEMFSRLPSGLVHDKAVAQLFHKGDSLEQFIKHKESLSTKPKTDYSDCSYFILEVVKDLCQDSKVTLRNVVTSISLLEGYQLEDPFNYDTRIWLVLLYMYLGLPEKAVAHLEPLNIKNVQNDLVNHWLFTRFSTTLPNKNYKYCQKIIQPQAIYSSLNHLGGFLVAAFERRSWCKVPGIIEFYERMTRSFTRWDTMAESLQMSRLLNEKKLNQYQPLLNSLETFGEVNFHNETWSDNRDFKIFDKDDVSCFQKIMAPMNTNDTWLRISTTRELIFYSLSKNEHNRYVDDTIRCIDDKTISRQQLAASMSRHELWTWDIVKLMYTSLGTETVDYRTLQTLIEQCPAPATSTWELNHAYLITLATLKSIDQMKRIKDQPVKQLIKTKLKETRDSCVALYTAYANTVQDSGTGCKDLLQTVAYPDVASEIAAEIHQMSKAIRNI</sequence>
<dbReference type="InterPro" id="IPR019183">
    <property type="entry name" value="NAA25_NatB_aux_su"/>
</dbReference>
<dbReference type="PANTHER" id="PTHR22767:SF3">
    <property type="entry name" value="N-ALPHA-ACETYLTRANSFERASE 25, NATB AUXILIARY SUBUNIT"/>
    <property type="match status" value="1"/>
</dbReference>
<protein>
    <submittedName>
        <fullName evidence="2">WGS project CCBQ000000000 data, contig 00008</fullName>
    </submittedName>
</protein>
<dbReference type="GO" id="GO:0031416">
    <property type="term" value="C:NatB complex"/>
    <property type="evidence" value="ECO:0007669"/>
    <property type="project" value="TreeGrafter"/>
</dbReference>
<comment type="caution">
    <text evidence="2">The sequence shown here is derived from an EMBL/GenBank/DDBJ whole genome shotgun (WGS) entry which is preliminary data.</text>
</comment>
<keyword evidence="3" id="KW-1185">Reference proteome</keyword>
<dbReference type="OrthoDB" id="1874341at2759"/>
<dbReference type="EMBL" id="CCBQ010000041">
    <property type="protein sequence ID" value="CDO94870.1"/>
    <property type="molecule type" value="Genomic_DNA"/>
</dbReference>
<dbReference type="Pfam" id="PF09797">
    <property type="entry name" value="NatB_MDM20"/>
    <property type="match status" value="1"/>
</dbReference>
<proteinExistence type="inferred from homology"/>
<dbReference type="AlphaFoldDB" id="A0A0A8L9K7"/>
<organism evidence="2 3">
    <name type="scientific">Kluyveromyces dobzhanskii CBS 2104</name>
    <dbReference type="NCBI Taxonomy" id="1427455"/>
    <lineage>
        <taxon>Eukaryota</taxon>
        <taxon>Fungi</taxon>
        <taxon>Dikarya</taxon>
        <taxon>Ascomycota</taxon>
        <taxon>Saccharomycotina</taxon>
        <taxon>Saccharomycetes</taxon>
        <taxon>Saccharomycetales</taxon>
        <taxon>Saccharomycetaceae</taxon>
        <taxon>Kluyveromyces</taxon>
    </lineage>
</organism>
<accession>A0A0A8L9K7</accession>
<dbReference type="Proteomes" id="UP000031516">
    <property type="component" value="Unassembled WGS sequence"/>
</dbReference>
<reference evidence="2 3" key="1">
    <citation type="submission" date="2014-03" db="EMBL/GenBank/DDBJ databases">
        <title>The genome of Kluyveromyces dobzhanskii.</title>
        <authorList>
            <person name="Nystedt B."/>
            <person name="Astrom S."/>
        </authorList>
    </citation>
    <scope>NUCLEOTIDE SEQUENCE [LARGE SCALE GENOMIC DNA]</scope>
    <source>
        <strain evidence="2 3">CBS 2104</strain>
    </source>
</reference>
<comment type="similarity">
    <text evidence="1">Belongs to the MDM20/NAA25 family.</text>
</comment>
<gene>
    <name evidence="2" type="ORF">KLDO_g3124</name>
</gene>
<evidence type="ECO:0000256" key="1">
    <source>
        <dbReference type="ARBA" id="ARBA00006298"/>
    </source>
</evidence>